<evidence type="ECO:0000256" key="7">
    <source>
        <dbReference type="ARBA" id="ARBA00050056"/>
    </source>
</evidence>
<evidence type="ECO:0000256" key="2">
    <source>
        <dbReference type="ARBA" id="ARBA00022649"/>
    </source>
</evidence>
<evidence type="ECO:0000313" key="9">
    <source>
        <dbReference type="Proteomes" id="UP000240717"/>
    </source>
</evidence>
<dbReference type="SUPFAM" id="SSF143011">
    <property type="entry name" value="RelE-like"/>
    <property type="match status" value="1"/>
</dbReference>
<gene>
    <name evidence="8" type="ORF">BU085_10360</name>
</gene>
<dbReference type="PANTHER" id="PTHR38039">
    <property type="entry name" value="TOXIN YOEB"/>
    <property type="match status" value="1"/>
</dbReference>
<dbReference type="EMBL" id="PZEV01000040">
    <property type="protein sequence ID" value="PTI50048.1"/>
    <property type="molecule type" value="Genomic_DNA"/>
</dbReference>
<dbReference type="GO" id="GO:0006401">
    <property type="term" value="P:RNA catabolic process"/>
    <property type="evidence" value="ECO:0007669"/>
    <property type="project" value="InterPro"/>
</dbReference>
<dbReference type="Gene3D" id="3.30.2310.20">
    <property type="entry name" value="RelE-like"/>
    <property type="match status" value="1"/>
</dbReference>
<dbReference type="STRING" id="1194526.A284_00220"/>
<dbReference type="GO" id="GO:0016787">
    <property type="term" value="F:hydrolase activity"/>
    <property type="evidence" value="ECO:0007669"/>
    <property type="project" value="UniProtKB-KW"/>
</dbReference>
<evidence type="ECO:0000256" key="3">
    <source>
        <dbReference type="ARBA" id="ARBA00022722"/>
    </source>
</evidence>
<evidence type="ECO:0000256" key="4">
    <source>
        <dbReference type="ARBA" id="ARBA00022759"/>
    </source>
</evidence>
<reference evidence="8 9" key="1">
    <citation type="journal article" date="2016" name="Front. Microbiol.">
        <title>Comprehensive Phylogenetic Analysis of Bovine Non-aureus Staphylococci Species Based on Whole-Genome Sequencing.</title>
        <authorList>
            <person name="Naushad S."/>
            <person name="Barkema H.W."/>
            <person name="Luby C."/>
            <person name="Condas L.A."/>
            <person name="Nobrega D.B."/>
            <person name="Carson D.A."/>
            <person name="De Buck J."/>
        </authorList>
    </citation>
    <scope>NUCLEOTIDE SEQUENCE [LARGE SCALE GENOMIC DNA]</scope>
    <source>
        <strain evidence="8 9">SNUC 2993</strain>
    </source>
</reference>
<evidence type="ECO:0000313" key="8">
    <source>
        <dbReference type="EMBL" id="PTI50048.1"/>
    </source>
</evidence>
<keyword evidence="4" id="KW-0255">Endonuclease</keyword>
<proteinExistence type="inferred from homology"/>
<name>A0A2T4PYG4_STAWA</name>
<keyword evidence="5" id="KW-0378">Hydrolase</keyword>
<dbReference type="GO" id="GO:0004519">
    <property type="term" value="F:endonuclease activity"/>
    <property type="evidence" value="ECO:0007669"/>
    <property type="project" value="UniProtKB-KW"/>
</dbReference>
<dbReference type="NCBIfam" id="TIGR02385">
    <property type="entry name" value="RelE_StbE"/>
    <property type="match status" value="1"/>
</dbReference>
<evidence type="ECO:0000256" key="5">
    <source>
        <dbReference type="ARBA" id="ARBA00022801"/>
    </source>
</evidence>
<evidence type="ECO:0000256" key="1">
    <source>
        <dbReference type="ARBA" id="ARBA00008172"/>
    </source>
</evidence>
<dbReference type="GO" id="GO:0045892">
    <property type="term" value="P:negative regulation of DNA-templated transcription"/>
    <property type="evidence" value="ECO:0007669"/>
    <property type="project" value="TreeGrafter"/>
</dbReference>
<comment type="similarity">
    <text evidence="1">Belongs to the YoeB family.</text>
</comment>
<keyword evidence="2" id="KW-1277">Toxin-antitoxin system</keyword>
<dbReference type="InterPro" id="IPR009614">
    <property type="entry name" value="YoeB_toxin"/>
</dbReference>
<evidence type="ECO:0000256" key="6">
    <source>
        <dbReference type="ARBA" id="ARBA00030388"/>
    </source>
</evidence>
<dbReference type="RefSeq" id="WP_107532818.1">
    <property type="nucleotide sequence ID" value="NZ_JAHVEE010000106.1"/>
</dbReference>
<sequence>MSRLNILFTPDAFEDYKYWQILDKKLLKKINHLIKCINRNGPLEGEGKPEALKGNFKGYYSRRINFEHRLVYKVHDSEIIIVSCKYHYFK</sequence>
<comment type="caution">
    <text evidence="8">The sequence shown here is derived from an EMBL/GenBank/DDBJ whole genome shotgun (WGS) entry which is preliminary data.</text>
</comment>
<organism evidence="8 9">
    <name type="scientific">Staphylococcus warneri</name>
    <dbReference type="NCBI Taxonomy" id="1292"/>
    <lineage>
        <taxon>Bacteria</taxon>
        <taxon>Bacillati</taxon>
        <taxon>Bacillota</taxon>
        <taxon>Bacilli</taxon>
        <taxon>Bacillales</taxon>
        <taxon>Staphylococcaceae</taxon>
        <taxon>Staphylococcus</taxon>
    </lineage>
</organism>
<dbReference type="Proteomes" id="UP000240717">
    <property type="component" value="Unassembled WGS sequence"/>
</dbReference>
<keyword evidence="3" id="KW-0540">Nuclease</keyword>
<dbReference type="InterPro" id="IPR007712">
    <property type="entry name" value="RelE/ParE_toxin"/>
</dbReference>
<protein>
    <recommendedName>
        <fullName evidence="7">Endoribonuclease YoeB</fullName>
    </recommendedName>
    <alternativeName>
        <fullName evidence="6">Putative mRNA interferase YoeB</fullName>
    </alternativeName>
</protein>
<dbReference type="NCBIfam" id="TIGR02116">
    <property type="entry name" value="toxin_Txe_YoeB"/>
    <property type="match status" value="1"/>
</dbReference>
<dbReference type="Pfam" id="PF06769">
    <property type="entry name" value="YoeB_toxin"/>
    <property type="match status" value="1"/>
</dbReference>
<dbReference type="InterPro" id="IPR035093">
    <property type="entry name" value="RelE/ParE_toxin_dom_sf"/>
</dbReference>
<accession>A0A2T4PYG4</accession>
<dbReference type="PANTHER" id="PTHR38039:SF1">
    <property type="entry name" value="TOXIN YOEB"/>
    <property type="match status" value="1"/>
</dbReference>
<dbReference type="AlphaFoldDB" id="A0A2T4PYG4"/>